<keyword evidence="11 17" id="KW-0560">Oxidoreductase</keyword>
<dbReference type="GO" id="GO:0046872">
    <property type="term" value="F:metal ion binding"/>
    <property type="evidence" value="ECO:0007669"/>
    <property type="project" value="UniProtKB-UniRule"/>
</dbReference>
<evidence type="ECO:0000256" key="11">
    <source>
        <dbReference type="ARBA" id="ARBA00023002"/>
    </source>
</evidence>
<organism evidence="19 20">
    <name type="scientific">Ascodesmis nigricans</name>
    <dbReference type="NCBI Taxonomy" id="341454"/>
    <lineage>
        <taxon>Eukaryota</taxon>
        <taxon>Fungi</taxon>
        <taxon>Dikarya</taxon>
        <taxon>Ascomycota</taxon>
        <taxon>Pezizomycotina</taxon>
        <taxon>Pezizomycetes</taxon>
        <taxon>Pezizales</taxon>
        <taxon>Ascodesmidaceae</taxon>
        <taxon>Ascodesmis</taxon>
    </lineage>
</organism>
<dbReference type="PIRSF" id="PIRSF005229">
    <property type="entry name" value="AOX"/>
    <property type="match status" value="1"/>
</dbReference>
<keyword evidence="10 18" id="KW-1133">Transmembrane helix</keyword>
<evidence type="ECO:0000256" key="5">
    <source>
        <dbReference type="ARBA" id="ARBA00022692"/>
    </source>
</evidence>
<dbReference type="OrthoDB" id="16906at2759"/>
<evidence type="ECO:0000313" key="20">
    <source>
        <dbReference type="Proteomes" id="UP000298138"/>
    </source>
</evidence>
<evidence type="ECO:0000313" key="19">
    <source>
        <dbReference type="EMBL" id="TGZ84509.1"/>
    </source>
</evidence>
<dbReference type="Proteomes" id="UP000298138">
    <property type="component" value="Unassembled WGS sequence"/>
</dbReference>
<dbReference type="InParanoid" id="A0A4S2N5F0"/>
<evidence type="ECO:0000256" key="2">
    <source>
        <dbReference type="ARBA" id="ARBA00008388"/>
    </source>
</evidence>
<dbReference type="Pfam" id="PF01786">
    <property type="entry name" value="AOX"/>
    <property type="match status" value="1"/>
</dbReference>
<comment type="similarity">
    <text evidence="2 17">Belongs to the alternative oxidase family.</text>
</comment>
<feature type="binding site" evidence="16">
    <location>
        <position position="138"/>
    </location>
    <ligand>
        <name>Fe cation</name>
        <dbReference type="ChEBI" id="CHEBI:24875"/>
        <label>1</label>
    </ligand>
</feature>
<comment type="function">
    <text evidence="15">Catalyzes cyanide-resistant oxygen consumption. May increase respiration when the cytochrome respiratory pathway is restricted, or in response to low temperatures.</text>
</comment>
<keyword evidence="20" id="KW-1185">Reference proteome</keyword>
<evidence type="ECO:0000256" key="18">
    <source>
        <dbReference type="SAM" id="Phobius"/>
    </source>
</evidence>
<evidence type="ECO:0000256" key="17">
    <source>
        <dbReference type="RuleBase" id="RU003779"/>
    </source>
</evidence>
<feature type="binding site" evidence="16">
    <location>
        <position position="96"/>
    </location>
    <ligand>
        <name>Fe cation</name>
        <dbReference type="ChEBI" id="CHEBI:24875"/>
        <label>1</label>
    </ligand>
</feature>
<name>A0A4S2N5F0_9PEZI</name>
<gene>
    <name evidence="19" type="ORF">EX30DRAFT_300811</name>
</gene>
<dbReference type="EC" id="1.-.-.-" evidence="17"/>
<evidence type="ECO:0000256" key="16">
    <source>
        <dbReference type="PIRSR" id="PIRSR005229-1"/>
    </source>
</evidence>
<dbReference type="STRING" id="341454.A0A4S2N5F0"/>
<evidence type="ECO:0000256" key="9">
    <source>
        <dbReference type="ARBA" id="ARBA00022982"/>
    </source>
</evidence>
<feature type="binding site" evidence="16">
    <location>
        <position position="135"/>
    </location>
    <ligand>
        <name>Fe cation</name>
        <dbReference type="ChEBI" id="CHEBI:24875"/>
        <label>1</label>
    </ligand>
</feature>
<keyword evidence="13" id="KW-0496">Mitochondrion</keyword>
<keyword evidence="4 17" id="KW-0679">Respiratory chain</keyword>
<keyword evidence="3" id="KW-0813">Transport</keyword>
<keyword evidence="12 16" id="KW-0408">Iron</keyword>
<evidence type="ECO:0000256" key="1">
    <source>
        <dbReference type="ARBA" id="ARBA00004292"/>
    </source>
</evidence>
<dbReference type="GO" id="GO:0010230">
    <property type="term" value="P:alternative respiration"/>
    <property type="evidence" value="ECO:0007669"/>
    <property type="project" value="TreeGrafter"/>
</dbReference>
<proteinExistence type="inferred from homology"/>
<keyword evidence="6 16" id="KW-0479">Metal-binding</keyword>
<protein>
    <recommendedName>
        <fullName evidence="17">Alternative oxidase</fullName>
        <ecNumber evidence="17">1.-.-.-</ecNumber>
    </recommendedName>
</protein>
<evidence type="ECO:0000256" key="10">
    <source>
        <dbReference type="ARBA" id="ARBA00022989"/>
    </source>
</evidence>
<dbReference type="InterPro" id="IPR002680">
    <property type="entry name" value="AOX"/>
</dbReference>
<evidence type="ECO:0000256" key="3">
    <source>
        <dbReference type="ARBA" id="ARBA00022448"/>
    </source>
</evidence>
<dbReference type="PANTHER" id="PTHR31803">
    <property type="entry name" value="ALTERNATIVE OXIDASE"/>
    <property type="match status" value="1"/>
</dbReference>
<dbReference type="GO" id="GO:0005743">
    <property type="term" value="C:mitochondrial inner membrane"/>
    <property type="evidence" value="ECO:0007669"/>
    <property type="project" value="UniProtKB-SubCell"/>
</dbReference>
<dbReference type="AlphaFoldDB" id="A0A4S2N5F0"/>
<evidence type="ECO:0000256" key="7">
    <source>
        <dbReference type="ARBA" id="ARBA00022792"/>
    </source>
</evidence>
<comment type="subcellular location">
    <subcellularLocation>
        <location evidence="1">Mitochondrion inner membrane</location>
        <topology evidence="1">Multi-pass membrane protein</topology>
        <orientation evidence="1">Matrix side</orientation>
    </subcellularLocation>
</comment>
<feature type="binding site" evidence="16">
    <location>
        <position position="188"/>
    </location>
    <ligand>
        <name>Fe cation</name>
        <dbReference type="ChEBI" id="CHEBI:24875"/>
        <label>2</label>
    </ligand>
</feature>
<comment type="cofactor">
    <cofactor evidence="16 17">
        <name>Fe cation</name>
        <dbReference type="ChEBI" id="CHEBI:24875"/>
    </cofactor>
    <text evidence="16 17">Binds 2 iron ions per subunit.</text>
</comment>
<evidence type="ECO:0000256" key="8">
    <source>
        <dbReference type="ARBA" id="ARBA00022946"/>
    </source>
</evidence>
<keyword evidence="5 17" id="KW-0812">Transmembrane</keyword>
<evidence type="ECO:0000256" key="15">
    <source>
        <dbReference type="ARBA" id="ARBA00025285"/>
    </source>
</evidence>
<evidence type="ECO:0000256" key="13">
    <source>
        <dbReference type="ARBA" id="ARBA00023128"/>
    </source>
</evidence>
<reference evidence="19 20" key="1">
    <citation type="submission" date="2019-04" db="EMBL/GenBank/DDBJ databases">
        <title>Comparative genomics and transcriptomics to analyze fruiting body development in filamentous ascomycetes.</title>
        <authorList>
            <consortium name="DOE Joint Genome Institute"/>
            <person name="Lutkenhaus R."/>
            <person name="Traeger S."/>
            <person name="Breuer J."/>
            <person name="Kuo A."/>
            <person name="Lipzen A."/>
            <person name="Pangilinan J."/>
            <person name="Dilworth D."/>
            <person name="Sandor L."/>
            <person name="Poggeler S."/>
            <person name="Barry K."/>
            <person name="Grigoriev I.V."/>
            <person name="Nowrousian M."/>
        </authorList>
    </citation>
    <scope>NUCLEOTIDE SEQUENCE [LARGE SCALE GENOMIC DNA]</scope>
    <source>
        <strain evidence="19 20">CBS 389.68</strain>
    </source>
</reference>
<sequence length="299" mass="33869">MVRARAIGALSDAAAWPHPVYTPEQMDSITVAHRNAQNWSDWVALSAVRLLRWSFDLVTGYKHDHAVALGMKDPAAANQKYAMTEDKWCIRFIFLESIAGVPGMVGGMVRHLQSLRCLRRDNGWIETLLEESQNERMHLLTFLKFRDPPAGPFMRLAILGAQGVFTNLFFFCYLLSPRTCHRFVGYLESEAVITYTRAIADLEAGKLPKWENMKAPAIARDYFKMKDGEDSVLDLLKQVRADEAKHCEVNHTLANLDQKVDVNPYNAVWNGEGPRPVKGLDWVKPTGWEREEVAPAKKA</sequence>
<evidence type="ECO:0000256" key="12">
    <source>
        <dbReference type="ARBA" id="ARBA00023004"/>
    </source>
</evidence>
<dbReference type="GO" id="GO:0098803">
    <property type="term" value="C:respiratory chain complex"/>
    <property type="evidence" value="ECO:0007669"/>
    <property type="project" value="UniProtKB-UniRule"/>
</dbReference>
<feature type="binding site" evidence="16">
    <location>
        <position position="243"/>
    </location>
    <ligand>
        <name>Fe cation</name>
        <dbReference type="ChEBI" id="CHEBI:24875"/>
        <label>1</label>
    </ligand>
</feature>
<dbReference type="Gene3D" id="1.20.1260.140">
    <property type="entry name" value="Alternative oxidase"/>
    <property type="match status" value="1"/>
</dbReference>
<feature type="transmembrane region" description="Helical" evidence="18">
    <location>
        <begin position="153"/>
        <end position="175"/>
    </location>
</feature>
<dbReference type="PANTHER" id="PTHR31803:SF3">
    <property type="entry name" value="ALTERNATIVE OXIDASE"/>
    <property type="match status" value="1"/>
</dbReference>
<keyword evidence="7" id="KW-0999">Mitochondrion inner membrane</keyword>
<evidence type="ECO:0000256" key="4">
    <source>
        <dbReference type="ARBA" id="ARBA00022660"/>
    </source>
</evidence>
<keyword evidence="14 17" id="KW-0472">Membrane</keyword>
<dbReference type="GO" id="GO:0009916">
    <property type="term" value="F:alternative oxidase activity"/>
    <property type="evidence" value="ECO:0007669"/>
    <property type="project" value="UniProtKB-UniRule"/>
</dbReference>
<dbReference type="InterPro" id="IPR038659">
    <property type="entry name" value="AOX_sf"/>
</dbReference>
<feature type="binding site" evidence="16">
    <location>
        <position position="246"/>
    </location>
    <ligand>
        <name>Fe cation</name>
        <dbReference type="ChEBI" id="CHEBI:24875"/>
        <label>2</label>
    </ligand>
</feature>
<feature type="transmembrane region" description="Helical" evidence="18">
    <location>
        <begin position="88"/>
        <end position="109"/>
    </location>
</feature>
<keyword evidence="9 17" id="KW-0249">Electron transport</keyword>
<feature type="binding site" evidence="16">
    <location>
        <position position="135"/>
    </location>
    <ligand>
        <name>Fe cation</name>
        <dbReference type="ChEBI" id="CHEBI:24875"/>
        <label>2</label>
    </ligand>
</feature>
<dbReference type="EMBL" id="ML220112">
    <property type="protein sequence ID" value="TGZ84509.1"/>
    <property type="molecule type" value="Genomic_DNA"/>
</dbReference>
<feature type="binding site" evidence="16">
    <location>
        <position position="243"/>
    </location>
    <ligand>
        <name>Fe cation</name>
        <dbReference type="ChEBI" id="CHEBI:24875"/>
        <label>2</label>
    </ligand>
</feature>
<evidence type="ECO:0000256" key="6">
    <source>
        <dbReference type="ARBA" id="ARBA00022723"/>
    </source>
</evidence>
<dbReference type="FunFam" id="1.20.1260.140:FF:000002">
    <property type="entry name" value="Alternative oxidase"/>
    <property type="match status" value="1"/>
</dbReference>
<dbReference type="CDD" id="cd01053">
    <property type="entry name" value="AOX"/>
    <property type="match status" value="1"/>
</dbReference>
<evidence type="ECO:0000256" key="14">
    <source>
        <dbReference type="ARBA" id="ARBA00023136"/>
    </source>
</evidence>
<keyword evidence="8" id="KW-0809">Transit peptide</keyword>
<accession>A0A4S2N5F0</accession>